<name>A0A0K1P7X6_9BACT</name>
<sequence length="44" mass="4974">MKSLGRKPRSRDKTTQLPEMGSLRSSDTAPPDELRDQPIARPRP</sequence>
<feature type="region of interest" description="Disordered" evidence="1">
    <location>
        <begin position="1"/>
        <end position="44"/>
    </location>
</feature>
<organism evidence="2 3">
    <name type="scientific">Vulgatibacter incomptus</name>
    <dbReference type="NCBI Taxonomy" id="1391653"/>
    <lineage>
        <taxon>Bacteria</taxon>
        <taxon>Pseudomonadati</taxon>
        <taxon>Myxococcota</taxon>
        <taxon>Myxococcia</taxon>
        <taxon>Myxococcales</taxon>
        <taxon>Cystobacterineae</taxon>
        <taxon>Vulgatibacteraceae</taxon>
        <taxon>Vulgatibacter</taxon>
    </lineage>
</organism>
<evidence type="ECO:0000256" key="1">
    <source>
        <dbReference type="SAM" id="MobiDB-lite"/>
    </source>
</evidence>
<gene>
    <name evidence="2" type="ORF">AKJ08_0025</name>
</gene>
<accession>A0A0K1P7X6</accession>
<protein>
    <submittedName>
        <fullName evidence="2">Uncharacterized protein</fullName>
    </submittedName>
</protein>
<feature type="compositionally biased region" description="Basic residues" evidence="1">
    <location>
        <begin position="1"/>
        <end position="10"/>
    </location>
</feature>
<reference evidence="2 3" key="1">
    <citation type="submission" date="2015-08" db="EMBL/GenBank/DDBJ databases">
        <authorList>
            <person name="Babu N.S."/>
            <person name="Beckwith C.J."/>
            <person name="Beseler K.G."/>
            <person name="Brison A."/>
            <person name="Carone J.V."/>
            <person name="Caskin T.P."/>
            <person name="Diamond M."/>
            <person name="Durham M.E."/>
            <person name="Foxe J.M."/>
            <person name="Go M."/>
            <person name="Henderson B.A."/>
            <person name="Jones I.B."/>
            <person name="McGettigan J.A."/>
            <person name="Micheletti S.J."/>
            <person name="Nasrallah M.E."/>
            <person name="Ortiz D."/>
            <person name="Piller C.R."/>
            <person name="Privatt S.R."/>
            <person name="Schneider S.L."/>
            <person name="Sharp S."/>
            <person name="Smith T.C."/>
            <person name="Stanton J.D."/>
            <person name="Ullery H.E."/>
            <person name="Wilson R.J."/>
            <person name="Serrano M.G."/>
            <person name="Buck G."/>
            <person name="Lee V."/>
            <person name="Wang Y."/>
            <person name="Carvalho R."/>
            <person name="Voegtly L."/>
            <person name="Shi R."/>
            <person name="Duckworth R."/>
            <person name="Johnson A."/>
            <person name="Loviza R."/>
            <person name="Walstead R."/>
            <person name="Shah Z."/>
            <person name="Kiflezghi M."/>
            <person name="Wade K."/>
            <person name="Ball S.L."/>
            <person name="Bradley K.W."/>
            <person name="Asai D.J."/>
            <person name="Bowman C.A."/>
            <person name="Russell D.A."/>
            <person name="Pope W.H."/>
            <person name="Jacobs-Sera D."/>
            <person name="Hendrix R.W."/>
            <person name="Hatfull G.F."/>
        </authorList>
    </citation>
    <scope>NUCLEOTIDE SEQUENCE [LARGE SCALE GENOMIC DNA]</scope>
    <source>
        <strain evidence="2 3">DSM 27710</strain>
    </source>
</reference>
<evidence type="ECO:0000313" key="3">
    <source>
        <dbReference type="Proteomes" id="UP000055590"/>
    </source>
</evidence>
<dbReference type="AlphaFoldDB" id="A0A0K1P7X6"/>
<dbReference type="EMBL" id="CP012332">
    <property type="protein sequence ID" value="AKU89638.1"/>
    <property type="molecule type" value="Genomic_DNA"/>
</dbReference>
<proteinExistence type="predicted"/>
<dbReference type="KEGG" id="vin:AKJ08_0025"/>
<evidence type="ECO:0000313" key="2">
    <source>
        <dbReference type="EMBL" id="AKU89638.1"/>
    </source>
</evidence>
<dbReference type="Proteomes" id="UP000055590">
    <property type="component" value="Chromosome"/>
</dbReference>
<keyword evidence="3" id="KW-1185">Reference proteome</keyword>